<dbReference type="InterPro" id="IPR024567">
    <property type="entry name" value="RNase_HII/HIII_dom"/>
</dbReference>
<dbReference type="FunFam" id="3.30.420.10:FF:000016">
    <property type="entry name" value="Ribonuclease"/>
    <property type="match status" value="1"/>
</dbReference>
<evidence type="ECO:0000256" key="7">
    <source>
        <dbReference type="ARBA" id="ARBA00022801"/>
    </source>
</evidence>
<evidence type="ECO:0000256" key="6">
    <source>
        <dbReference type="ARBA" id="ARBA00022759"/>
    </source>
</evidence>
<dbReference type="PANTHER" id="PTHR10954">
    <property type="entry name" value="RIBONUCLEASE H2 SUBUNIT A"/>
    <property type="match status" value="1"/>
</dbReference>
<dbReference type="InterPro" id="IPR036397">
    <property type="entry name" value="RNaseH_sf"/>
</dbReference>
<reference evidence="13 14" key="1">
    <citation type="submission" date="2017-08" db="EMBL/GenBank/DDBJ databases">
        <title>Acidophilic green algal genome provides insights into adaptation to an acidic environment.</title>
        <authorList>
            <person name="Hirooka S."/>
            <person name="Hirose Y."/>
            <person name="Kanesaki Y."/>
            <person name="Higuchi S."/>
            <person name="Fujiwara T."/>
            <person name="Onuma R."/>
            <person name="Era A."/>
            <person name="Ohbayashi R."/>
            <person name="Uzuka A."/>
            <person name="Nozaki H."/>
            <person name="Yoshikawa H."/>
            <person name="Miyagishima S.Y."/>
        </authorList>
    </citation>
    <scope>NUCLEOTIDE SEQUENCE [LARGE SCALE GENOMIC DNA]</scope>
    <source>
        <strain evidence="13 14">NIES-2499</strain>
    </source>
</reference>
<dbReference type="GO" id="GO:0046872">
    <property type="term" value="F:metal ion binding"/>
    <property type="evidence" value="ECO:0007669"/>
    <property type="project" value="UniProtKB-KW"/>
</dbReference>
<dbReference type="CDD" id="cd07181">
    <property type="entry name" value="RNase_HII_eukaryota_like"/>
    <property type="match status" value="1"/>
</dbReference>
<evidence type="ECO:0000259" key="12">
    <source>
        <dbReference type="PROSITE" id="PS51975"/>
    </source>
</evidence>
<dbReference type="GO" id="GO:0003723">
    <property type="term" value="F:RNA binding"/>
    <property type="evidence" value="ECO:0007669"/>
    <property type="project" value="UniProtKB-UniRule"/>
</dbReference>
<dbReference type="GO" id="GO:0032299">
    <property type="term" value="C:ribonuclease H2 complex"/>
    <property type="evidence" value="ECO:0007669"/>
    <property type="project" value="TreeGrafter"/>
</dbReference>
<feature type="binding site" evidence="8">
    <location>
        <position position="33"/>
    </location>
    <ligand>
        <name>a divalent metal cation</name>
        <dbReference type="ChEBI" id="CHEBI:60240"/>
    </ligand>
</feature>
<accession>A0A250XR82</accession>
<dbReference type="InterPro" id="IPR012337">
    <property type="entry name" value="RNaseH-like_sf"/>
</dbReference>
<proteinExistence type="inferred from homology"/>
<gene>
    <name evidence="13" type="ORF">CEUSTIGMA_g12992.t1</name>
</gene>
<name>A0A250XR82_9CHLO</name>
<feature type="coiled-coil region" evidence="10">
    <location>
        <begin position="318"/>
        <end position="388"/>
    </location>
</feature>
<feature type="binding site" evidence="8">
    <location>
        <position position="32"/>
    </location>
    <ligand>
        <name>a divalent metal cation</name>
        <dbReference type="ChEBI" id="CHEBI:60240"/>
    </ligand>
</feature>
<feature type="region of interest" description="Disordered" evidence="11">
    <location>
        <begin position="701"/>
        <end position="723"/>
    </location>
</feature>
<evidence type="ECO:0000256" key="5">
    <source>
        <dbReference type="ARBA" id="ARBA00022723"/>
    </source>
</evidence>
<dbReference type="EC" id="3.1.26.4" evidence="9"/>
<evidence type="ECO:0000256" key="2">
    <source>
        <dbReference type="ARBA" id="ARBA00001946"/>
    </source>
</evidence>
<dbReference type="EMBL" id="BEGY01000178">
    <property type="protein sequence ID" value="GAX85577.1"/>
    <property type="molecule type" value="Genomic_DNA"/>
</dbReference>
<feature type="domain" description="RNase H type-2" evidence="12">
    <location>
        <begin position="26"/>
        <end position="243"/>
    </location>
</feature>
<dbReference type="InterPro" id="IPR001352">
    <property type="entry name" value="RNase_HII/HIII"/>
</dbReference>
<keyword evidence="4 8" id="KW-0540">Nuclease</keyword>
<evidence type="ECO:0000256" key="4">
    <source>
        <dbReference type="ARBA" id="ARBA00022722"/>
    </source>
</evidence>
<dbReference type="AlphaFoldDB" id="A0A250XR82"/>
<dbReference type="GO" id="GO:0004523">
    <property type="term" value="F:RNA-DNA hybrid ribonuclease activity"/>
    <property type="evidence" value="ECO:0007669"/>
    <property type="project" value="UniProtKB-UniRule"/>
</dbReference>
<dbReference type="SUPFAM" id="SSF53098">
    <property type="entry name" value="Ribonuclease H-like"/>
    <property type="match status" value="1"/>
</dbReference>
<comment type="catalytic activity">
    <reaction evidence="1 8 9">
        <text>Endonucleolytic cleavage to 5'-phosphomonoester.</text>
        <dbReference type="EC" id="3.1.26.4"/>
    </reaction>
</comment>
<evidence type="ECO:0000256" key="10">
    <source>
        <dbReference type="SAM" id="Coils"/>
    </source>
</evidence>
<evidence type="ECO:0000256" key="11">
    <source>
        <dbReference type="SAM" id="MobiDB-lite"/>
    </source>
</evidence>
<evidence type="ECO:0000313" key="14">
    <source>
        <dbReference type="Proteomes" id="UP000232323"/>
    </source>
</evidence>
<dbReference type="GO" id="GO:0006298">
    <property type="term" value="P:mismatch repair"/>
    <property type="evidence" value="ECO:0007669"/>
    <property type="project" value="TreeGrafter"/>
</dbReference>
<dbReference type="NCBIfam" id="TIGR00729">
    <property type="entry name" value="ribonuclease HII"/>
    <property type="match status" value="1"/>
</dbReference>
<dbReference type="Gene3D" id="3.30.420.10">
    <property type="entry name" value="Ribonuclease H-like superfamily/Ribonuclease H"/>
    <property type="match status" value="1"/>
</dbReference>
<dbReference type="PANTHER" id="PTHR10954:SF7">
    <property type="entry name" value="RIBONUCLEASE H2 SUBUNIT A"/>
    <property type="match status" value="1"/>
</dbReference>
<dbReference type="Gene3D" id="1.10.10.460">
    <property type="entry name" value="Ribonuclease hii. Domain 2"/>
    <property type="match status" value="1"/>
</dbReference>
<dbReference type="STRING" id="1157962.A0A250XR82"/>
<keyword evidence="6 8" id="KW-0255">Endonuclease</keyword>
<dbReference type="Pfam" id="PF01351">
    <property type="entry name" value="RNase_HII"/>
    <property type="match status" value="1"/>
</dbReference>
<keyword evidence="7 8" id="KW-0378">Hydrolase</keyword>
<evidence type="ECO:0000256" key="3">
    <source>
        <dbReference type="ARBA" id="ARBA00007058"/>
    </source>
</evidence>
<dbReference type="OrthoDB" id="441129at2759"/>
<comment type="caution">
    <text evidence="13">The sequence shown here is derived from an EMBL/GenBank/DDBJ whole genome shotgun (WGS) entry which is preliminary data.</text>
</comment>
<evidence type="ECO:0000313" key="13">
    <source>
        <dbReference type="EMBL" id="GAX85577.1"/>
    </source>
</evidence>
<evidence type="ECO:0000256" key="1">
    <source>
        <dbReference type="ARBA" id="ARBA00000077"/>
    </source>
</evidence>
<dbReference type="Proteomes" id="UP000232323">
    <property type="component" value="Unassembled WGS sequence"/>
</dbReference>
<keyword evidence="10" id="KW-0175">Coiled coil</keyword>
<dbReference type="InterPro" id="IPR004649">
    <property type="entry name" value="RNase_H2_suA"/>
</dbReference>
<feature type="coiled-coil region" evidence="10">
    <location>
        <begin position="414"/>
        <end position="481"/>
    </location>
</feature>
<keyword evidence="5 8" id="KW-0479">Metal-binding</keyword>
<feature type="coiled-coil region" evidence="10">
    <location>
        <begin position="508"/>
        <end position="613"/>
    </location>
</feature>
<organism evidence="13 14">
    <name type="scientific">Chlamydomonas eustigma</name>
    <dbReference type="NCBI Taxonomy" id="1157962"/>
    <lineage>
        <taxon>Eukaryota</taxon>
        <taxon>Viridiplantae</taxon>
        <taxon>Chlorophyta</taxon>
        <taxon>core chlorophytes</taxon>
        <taxon>Chlorophyceae</taxon>
        <taxon>CS clade</taxon>
        <taxon>Chlamydomonadales</taxon>
        <taxon>Chlamydomonadaceae</taxon>
        <taxon>Chlamydomonas</taxon>
    </lineage>
</organism>
<comment type="similarity">
    <text evidence="3">Belongs to the RNase HII family. Eukaryotic subfamily.</text>
</comment>
<feature type="binding site" evidence="8">
    <location>
        <position position="137"/>
    </location>
    <ligand>
        <name>a divalent metal cation</name>
        <dbReference type="ChEBI" id="CHEBI:60240"/>
    </ligand>
</feature>
<comment type="cofactor">
    <cofactor evidence="2">
        <name>Mg(2+)</name>
        <dbReference type="ChEBI" id="CHEBI:18420"/>
    </cofactor>
</comment>
<evidence type="ECO:0000256" key="8">
    <source>
        <dbReference type="PROSITE-ProRule" id="PRU01319"/>
    </source>
</evidence>
<keyword evidence="14" id="KW-1185">Reference proteome</keyword>
<protein>
    <recommendedName>
        <fullName evidence="9">Ribonuclease</fullName>
        <ecNumber evidence="9">3.1.26.4</ecNumber>
    </recommendedName>
</protein>
<dbReference type="PROSITE" id="PS51975">
    <property type="entry name" value="RNASE_H_2"/>
    <property type="match status" value="1"/>
</dbReference>
<comment type="function">
    <text evidence="9">Endonuclease that specifically degrades the RNA of RNA-DNA hybrids.</text>
</comment>
<dbReference type="FunFam" id="1.10.10.460:FF:000001">
    <property type="entry name" value="Ribonuclease"/>
    <property type="match status" value="1"/>
</dbReference>
<dbReference type="GO" id="GO:0043137">
    <property type="term" value="P:DNA replication, removal of RNA primer"/>
    <property type="evidence" value="ECO:0007669"/>
    <property type="project" value="TreeGrafter"/>
</dbReference>
<comment type="cofactor">
    <cofactor evidence="8">
        <name>Mn(2+)</name>
        <dbReference type="ChEBI" id="CHEBI:29035"/>
    </cofactor>
    <cofactor evidence="8">
        <name>Mg(2+)</name>
        <dbReference type="ChEBI" id="CHEBI:18420"/>
    </cofactor>
    <text evidence="8">Manganese or magnesium. Binds 1 divalent metal ion per monomer in the absence of substrate. May bind a second metal ion after substrate binding.</text>
</comment>
<evidence type="ECO:0000256" key="9">
    <source>
        <dbReference type="RuleBase" id="RU003515"/>
    </source>
</evidence>
<sequence length="723" mass="82621">MSQFACERGTQLLLKECGSHSWLKEACVLGIDEAGRGPVLGPMVYAAAYAPLSDDLSKKEFNDSKQLTERKRETLFSNIHKDMRMGYVSEILSAQYLSTCMLSRCKVSLNKIAEDSTVKIIQKVLDNGVSVTHVYVDTVGDPDRYQQRLSQRFPSLVFTVCPKADALYPIVSAASIVAKVIRDRSLVETQKMMSLEGELGTGYPHDATTVAWLKKNLHPVLGFPDLVRFSWETCARLLADQKAAAMTFEADSDGQNSELSQQERISFVSSTSPSMAESSGIDMADAGEVTTELTATQYVILAENQRKKKALADTKSQFHKVTDENKSLLKQLEDTQRENYEVTEFLRQELLQKTEKIAEMDAEIKRMAENKEEELRKLEELAAARETKLLTEAATRHRDMQARIDELYATLSAVMEYKNRQVEVEEEILHLKEENQELKERLEQQRVDLERYYLELNTKMRKEYEQRMEELKKSADEEIDERLDASVKRILQQNRRMAEELKIHVQETDVLQHEVRILEEERGRLMREVSLKSELESGYAKRGAKQSMAIKEAQAKIASLDQSMQQLMQEFDKERQAIMKNTQSQISDAQAEAEALRRLVKLKTRELKNVRRLAQEVLLQRSDVETFLLSSLHLVRKEIERGSLRPRSGPSFSKGSDAIDHNEGAGRLDIKELPWDDRERILRLLFAKVNNQQQHKAFSELPNHPLEPQTQGLHTDSGPAALV</sequence>
<dbReference type="InterPro" id="IPR023160">
    <property type="entry name" value="RNase_HII_hlx-loop-hlx_cap_dom"/>
</dbReference>